<evidence type="ECO:0000313" key="3">
    <source>
        <dbReference type="EMBL" id="WPB03496.1"/>
    </source>
</evidence>
<gene>
    <name evidence="2" type="ORF">CB0940_07536</name>
    <name evidence="3" type="ORF">RHO25_008135</name>
</gene>
<name>A0A2G5H8K0_CERBT</name>
<dbReference type="Proteomes" id="UP000230605">
    <property type="component" value="Chromosome 5"/>
</dbReference>
<evidence type="ECO:0000313" key="5">
    <source>
        <dbReference type="Proteomes" id="UP001302367"/>
    </source>
</evidence>
<proteinExistence type="predicted"/>
<protein>
    <submittedName>
        <fullName evidence="2">Uncharacterized protein</fullName>
    </submittedName>
</protein>
<keyword evidence="5" id="KW-1185">Reference proteome</keyword>
<reference evidence="2 4" key="1">
    <citation type="submission" date="2015-10" db="EMBL/GenBank/DDBJ databases">
        <title>The cercosporin biosynthetic gene cluster was horizontally transferred to several fungal lineages and shown to be expanded in Cercospora beticola based on microsynteny with recipient genomes.</title>
        <authorList>
            <person name="De Jonge R."/>
            <person name="Ebert M.K."/>
            <person name="Suttle J.C."/>
            <person name="Jurick Ii W.M."/>
            <person name="Secor G.A."/>
            <person name="Thomma B.P."/>
            <person name="Van De Peer Y."/>
            <person name="Bolton M.D."/>
        </authorList>
    </citation>
    <scope>NUCLEOTIDE SEQUENCE [LARGE SCALE GENOMIC DNA]</scope>
    <source>
        <strain evidence="2 4">09-40</strain>
    </source>
</reference>
<dbReference type="AlphaFoldDB" id="A0A2G5H8K0"/>
<dbReference type="EMBL" id="LKMD01000108">
    <property type="protein sequence ID" value="PIA88859.1"/>
    <property type="molecule type" value="Genomic_DNA"/>
</dbReference>
<evidence type="ECO:0000313" key="2">
    <source>
        <dbReference type="EMBL" id="PIA88859.1"/>
    </source>
</evidence>
<dbReference type="Proteomes" id="UP001302367">
    <property type="component" value="Chromosome 5"/>
</dbReference>
<feature type="region of interest" description="Disordered" evidence="1">
    <location>
        <begin position="100"/>
        <end position="153"/>
    </location>
</feature>
<sequence length="172" mass="17011">MSSTAVSAAPDASLFVPFTQTFVQTSGSETSTVEYTLVGQVLDNGQTNWVGYDEGGAEYLYTGSVANAQQTTLAGEVYYVSSGDAPAGYIATASGVEGSMTTQAAESNSPSSTSGSGDDSSATGSSSPAESESSSNTGSGASAETSQPNNSHRMSAGAAFALAVGLLAVIAL</sequence>
<evidence type="ECO:0000313" key="4">
    <source>
        <dbReference type="Proteomes" id="UP000230605"/>
    </source>
</evidence>
<reference evidence="3 5" key="2">
    <citation type="submission" date="2023-09" db="EMBL/GenBank/DDBJ databases">
        <title>Complete-Gapless Cercospora beticola genome.</title>
        <authorList>
            <person name="Wyatt N.A."/>
            <person name="Spanner R.E."/>
            <person name="Bolton M.D."/>
        </authorList>
    </citation>
    <scope>NUCLEOTIDE SEQUENCE [LARGE SCALE GENOMIC DNA]</scope>
    <source>
        <strain evidence="3">Cb09-40</strain>
    </source>
</reference>
<dbReference type="OrthoDB" id="3650546at2759"/>
<feature type="compositionally biased region" description="Low complexity" evidence="1">
    <location>
        <begin position="104"/>
        <end position="146"/>
    </location>
</feature>
<organism evidence="2 4">
    <name type="scientific">Cercospora beticola</name>
    <name type="common">Sugarbeet leaf spot fungus</name>
    <dbReference type="NCBI Taxonomy" id="122368"/>
    <lineage>
        <taxon>Eukaryota</taxon>
        <taxon>Fungi</taxon>
        <taxon>Dikarya</taxon>
        <taxon>Ascomycota</taxon>
        <taxon>Pezizomycotina</taxon>
        <taxon>Dothideomycetes</taxon>
        <taxon>Dothideomycetidae</taxon>
        <taxon>Mycosphaerellales</taxon>
        <taxon>Mycosphaerellaceae</taxon>
        <taxon>Cercospora</taxon>
    </lineage>
</organism>
<evidence type="ECO:0000256" key="1">
    <source>
        <dbReference type="SAM" id="MobiDB-lite"/>
    </source>
</evidence>
<dbReference type="EMBL" id="CP134188">
    <property type="protein sequence ID" value="WPB03496.1"/>
    <property type="molecule type" value="Genomic_DNA"/>
</dbReference>
<accession>A0A2G5H8K0</accession>